<dbReference type="InterPro" id="IPR039421">
    <property type="entry name" value="Type_1_exporter"/>
</dbReference>
<keyword evidence="4 10" id="KW-0067">ATP-binding</keyword>
<evidence type="ECO:0000259" key="9">
    <source>
        <dbReference type="PROSITE" id="PS50929"/>
    </source>
</evidence>
<dbReference type="InterPro" id="IPR027417">
    <property type="entry name" value="P-loop_NTPase"/>
</dbReference>
<evidence type="ECO:0000256" key="6">
    <source>
        <dbReference type="ARBA" id="ARBA00023136"/>
    </source>
</evidence>
<dbReference type="Proteomes" id="UP000324974">
    <property type="component" value="Chromosome"/>
</dbReference>
<evidence type="ECO:0000256" key="5">
    <source>
        <dbReference type="ARBA" id="ARBA00022989"/>
    </source>
</evidence>
<proteinExistence type="predicted"/>
<dbReference type="SUPFAM" id="SSF90123">
    <property type="entry name" value="ABC transporter transmembrane region"/>
    <property type="match status" value="1"/>
</dbReference>
<gene>
    <name evidence="10" type="ORF">PX52LOC_05483</name>
</gene>
<dbReference type="SUPFAM" id="SSF52540">
    <property type="entry name" value="P-loop containing nucleoside triphosphate hydrolases"/>
    <property type="match status" value="1"/>
</dbReference>
<dbReference type="InterPro" id="IPR003439">
    <property type="entry name" value="ABC_transporter-like_ATP-bd"/>
</dbReference>
<dbReference type="RefSeq" id="WP_149112969.1">
    <property type="nucleotide sequence ID" value="NZ_CP042425.1"/>
</dbReference>
<dbReference type="PANTHER" id="PTHR24221:SF654">
    <property type="entry name" value="ATP-BINDING CASSETTE SUB-FAMILY B MEMBER 6"/>
    <property type="match status" value="1"/>
</dbReference>
<name>A0A5C1ANM4_9BACT</name>
<evidence type="ECO:0000256" key="2">
    <source>
        <dbReference type="ARBA" id="ARBA00022692"/>
    </source>
</evidence>
<dbReference type="OrthoDB" id="9762778at2"/>
<keyword evidence="3" id="KW-0547">Nucleotide-binding</keyword>
<evidence type="ECO:0000313" key="11">
    <source>
        <dbReference type="Proteomes" id="UP000324974"/>
    </source>
</evidence>
<feature type="transmembrane region" description="Helical" evidence="7">
    <location>
        <begin position="333"/>
        <end position="351"/>
    </location>
</feature>
<feature type="transmembrane region" description="Helical" evidence="7">
    <location>
        <begin position="139"/>
        <end position="157"/>
    </location>
</feature>
<feature type="domain" description="ABC transmembrane type-1" evidence="9">
    <location>
        <begin position="131"/>
        <end position="399"/>
    </location>
</feature>
<dbReference type="EMBL" id="CP042425">
    <property type="protein sequence ID" value="QEL18458.1"/>
    <property type="molecule type" value="Genomic_DNA"/>
</dbReference>
<dbReference type="PANTHER" id="PTHR24221">
    <property type="entry name" value="ATP-BINDING CASSETTE SUB-FAMILY B"/>
    <property type="match status" value="1"/>
</dbReference>
<evidence type="ECO:0000259" key="8">
    <source>
        <dbReference type="PROSITE" id="PS50893"/>
    </source>
</evidence>
<dbReference type="GO" id="GO:0005886">
    <property type="term" value="C:plasma membrane"/>
    <property type="evidence" value="ECO:0007669"/>
    <property type="project" value="UniProtKB-SubCell"/>
</dbReference>
<evidence type="ECO:0000256" key="7">
    <source>
        <dbReference type="SAM" id="Phobius"/>
    </source>
</evidence>
<feature type="transmembrane region" description="Helical" evidence="7">
    <location>
        <begin position="227"/>
        <end position="258"/>
    </location>
</feature>
<dbReference type="InterPro" id="IPR011527">
    <property type="entry name" value="ABC1_TM_dom"/>
</dbReference>
<dbReference type="PROSITE" id="PS50929">
    <property type="entry name" value="ABC_TM1F"/>
    <property type="match status" value="1"/>
</dbReference>
<dbReference type="Pfam" id="PF00664">
    <property type="entry name" value="ABC_membrane"/>
    <property type="match status" value="1"/>
</dbReference>
<reference evidence="11" key="1">
    <citation type="submission" date="2019-08" db="EMBL/GenBank/DDBJ databases">
        <title>Limnoglobus roseus gen. nov., sp. nov., a novel freshwater planctomycete with a giant genome from the family Gemmataceae.</title>
        <authorList>
            <person name="Kulichevskaya I.S."/>
            <person name="Naumoff D.G."/>
            <person name="Miroshnikov K."/>
            <person name="Ivanova A."/>
            <person name="Philippov D.A."/>
            <person name="Hakobyan A."/>
            <person name="Rijpstra I.C."/>
            <person name="Sinninghe Damste J.S."/>
            <person name="Liesack W."/>
            <person name="Dedysh S.N."/>
        </authorList>
    </citation>
    <scope>NUCLEOTIDE SEQUENCE [LARGE SCALE GENOMIC DNA]</scope>
    <source>
        <strain evidence="11">PX52</strain>
    </source>
</reference>
<dbReference type="Gene3D" id="1.20.1560.10">
    <property type="entry name" value="ABC transporter type 1, transmembrane domain"/>
    <property type="match status" value="1"/>
</dbReference>
<keyword evidence="2 7" id="KW-0812">Transmembrane</keyword>
<keyword evidence="6 7" id="KW-0472">Membrane</keyword>
<dbReference type="GO" id="GO:0016887">
    <property type="term" value="F:ATP hydrolysis activity"/>
    <property type="evidence" value="ECO:0007669"/>
    <property type="project" value="InterPro"/>
</dbReference>
<protein>
    <submittedName>
        <fullName evidence="10">ABC transporter ATP-binding protein</fullName>
    </submittedName>
</protein>
<organism evidence="10 11">
    <name type="scientific">Limnoglobus roseus</name>
    <dbReference type="NCBI Taxonomy" id="2598579"/>
    <lineage>
        <taxon>Bacteria</taxon>
        <taxon>Pseudomonadati</taxon>
        <taxon>Planctomycetota</taxon>
        <taxon>Planctomycetia</taxon>
        <taxon>Gemmatales</taxon>
        <taxon>Gemmataceae</taxon>
        <taxon>Limnoglobus</taxon>
    </lineage>
</organism>
<keyword evidence="5 7" id="KW-1133">Transmembrane helix</keyword>
<dbReference type="GO" id="GO:0034040">
    <property type="term" value="F:ATPase-coupled lipid transmembrane transporter activity"/>
    <property type="evidence" value="ECO:0007669"/>
    <property type="project" value="TreeGrafter"/>
</dbReference>
<accession>A0A5C1ANM4</accession>
<dbReference type="FunFam" id="3.40.50.300:FF:000218">
    <property type="entry name" value="Multidrug ABC transporter ATP-binding protein"/>
    <property type="match status" value="1"/>
</dbReference>
<evidence type="ECO:0000256" key="3">
    <source>
        <dbReference type="ARBA" id="ARBA00022741"/>
    </source>
</evidence>
<dbReference type="Gene3D" id="3.40.50.300">
    <property type="entry name" value="P-loop containing nucleotide triphosphate hydrolases"/>
    <property type="match status" value="1"/>
</dbReference>
<comment type="subcellular location">
    <subcellularLocation>
        <location evidence="1">Cell membrane</location>
        <topology evidence="1">Multi-pass membrane protein</topology>
    </subcellularLocation>
</comment>
<feature type="domain" description="ABC transporter" evidence="8">
    <location>
        <begin position="433"/>
        <end position="668"/>
    </location>
</feature>
<sequence length="677" mass="75642">MRSFWRSLKFSLVYRTRLILSVFCALMVAVFWGANISSVGAVLTILADNKTLQQWVDEKIEHLDANAKKKEKERIIIQERLTAVEDDPNAVDRENVKRGLNKKLAEVLGDQKDINRKLYWTQLLKMQVIRFLPNDQFQTFVWIMVAVVIGVAVKGVFDFGQEVLVGGVINRTLYDIRNRMFRSLVHQDFRQIAEAGTPEIMSRLTNDVEQLGQGIKTLYGRLVVEPLKAIACLIAACLISWQLTVVFVVLVPVALIMLTKLSRMMRRAAKKLLEQMSDLYQIIRESFDGIRVVKAFTMEPYERRRFRRAADQYARRAQQVSNIDAFSGPMIEWLGIVALGLALTAGAYLVITQERRIAGLNMRGDDPLGFTELLTLYTLLIAVADPVRKLSSVYTKIQAGAAAADRIFVLADKMPTITTNSDSPVLPRHAKTIEFRNITFAYTHGTETPTLNGVNLTVKAGETIAIVGPNGCGKSTLLGFLPRFYDPDIGTVLIDGVNSRTVNLRSLRKQVGLVTQNTVLFEDTIFNNIAYGKIGATKEEVEAAAKKAFAEEFIEVLPGGYNTVIGKTWKPSGGQEQRLALARAILRNPSILILDEFTSQIDPESEAKIHLAIREFVKGRTTFLITHRMSNVEFADRIVVMDAGRIVAVGSHASLTASCPLYQRLYDAQTPLRSEAA</sequence>
<evidence type="ECO:0000256" key="4">
    <source>
        <dbReference type="ARBA" id="ARBA00022840"/>
    </source>
</evidence>
<keyword evidence="11" id="KW-1185">Reference proteome</keyword>
<dbReference type="GO" id="GO:0005524">
    <property type="term" value="F:ATP binding"/>
    <property type="evidence" value="ECO:0007669"/>
    <property type="project" value="UniProtKB-KW"/>
</dbReference>
<dbReference type="GO" id="GO:0140359">
    <property type="term" value="F:ABC-type transporter activity"/>
    <property type="evidence" value="ECO:0007669"/>
    <property type="project" value="InterPro"/>
</dbReference>
<dbReference type="KEGG" id="lrs:PX52LOC_05483"/>
<dbReference type="CDD" id="cd18552">
    <property type="entry name" value="ABC_6TM_MsbA_like"/>
    <property type="match status" value="1"/>
</dbReference>
<dbReference type="AlphaFoldDB" id="A0A5C1ANM4"/>
<evidence type="ECO:0000313" key="10">
    <source>
        <dbReference type="EMBL" id="QEL18458.1"/>
    </source>
</evidence>
<dbReference type="SMART" id="SM00382">
    <property type="entry name" value="AAA"/>
    <property type="match status" value="1"/>
</dbReference>
<dbReference type="PROSITE" id="PS50893">
    <property type="entry name" value="ABC_TRANSPORTER_2"/>
    <property type="match status" value="1"/>
</dbReference>
<dbReference type="InterPro" id="IPR003593">
    <property type="entry name" value="AAA+_ATPase"/>
</dbReference>
<dbReference type="InterPro" id="IPR036640">
    <property type="entry name" value="ABC1_TM_sf"/>
</dbReference>
<dbReference type="Pfam" id="PF00005">
    <property type="entry name" value="ABC_tran"/>
    <property type="match status" value="1"/>
</dbReference>
<evidence type="ECO:0000256" key="1">
    <source>
        <dbReference type="ARBA" id="ARBA00004651"/>
    </source>
</evidence>
<feature type="transmembrane region" description="Helical" evidence="7">
    <location>
        <begin position="20"/>
        <end position="46"/>
    </location>
</feature>